<dbReference type="AlphaFoldDB" id="T1HY46"/>
<dbReference type="EnsemblMetazoa" id="RPRC008966-RA">
    <property type="protein sequence ID" value="RPRC008966-PA"/>
    <property type="gene ID" value="RPRC008966"/>
</dbReference>
<accession>T1HY46</accession>
<organism evidence="1 2">
    <name type="scientific">Rhodnius prolixus</name>
    <name type="common">Triatomid bug</name>
    <dbReference type="NCBI Taxonomy" id="13249"/>
    <lineage>
        <taxon>Eukaryota</taxon>
        <taxon>Metazoa</taxon>
        <taxon>Ecdysozoa</taxon>
        <taxon>Arthropoda</taxon>
        <taxon>Hexapoda</taxon>
        <taxon>Insecta</taxon>
        <taxon>Pterygota</taxon>
        <taxon>Neoptera</taxon>
        <taxon>Paraneoptera</taxon>
        <taxon>Hemiptera</taxon>
        <taxon>Heteroptera</taxon>
        <taxon>Panheteroptera</taxon>
        <taxon>Cimicomorpha</taxon>
        <taxon>Reduviidae</taxon>
        <taxon>Triatominae</taxon>
        <taxon>Rhodnius</taxon>
    </lineage>
</organism>
<dbReference type="HOGENOM" id="CLU_3016742_0_0_1"/>
<dbReference type="EMBL" id="ACPB03009944">
    <property type="status" value="NOT_ANNOTATED_CDS"/>
    <property type="molecule type" value="Genomic_DNA"/>
</dbReference>
<reference evidence="1" key="1">
    <citation type="submission" date="2015-05" db="UniProtKB">
        <authorList>
            <consortium name="EnsemblMetazoa"/>
        </authorList>
    </citation>
    <scope>IDENTIFICATION</scope>
</reference>
<proteinExistence type="predicted"/>
<protein>
    <submittedName>
        <fullName evidence="1">Uncharacterized protein</fullName>
    </submittedName>
</protein>
<dbReference type="VEuPathDB" id="VectorBase:RPRC008966"/>
<dbReference type="InParanoid" id="T1HY46"/>
<sequence>MAIPVKIIGQRYFIIPVTVHNRPIVLFCFKALVGSSSTSVSDPDPCSVSCLQEHWE</sequence>
<evidence type="ECO:0000313" key="2">
    <source>
        <dbReference type="Proteomes" id="UP000015103"/>
    </source>
</evidence>
<evidence type="ECO:0000313" key="1">
    <source>
        <dbReference type="EnsemblMetazoa" id="RPRC008966-PA"/>
    </source>
</evidence>
<name>T1HY46_RHOPR</name>
<keyword evidence="2" id="KW-1185">Reference proteome</keyword>
<dbReference type="Proteomes" id="UP000015103">
    <property type="component" value="Unassembled WGS sequence"/>
</dbReference>